<proteinExistence type="predicted"/>
<keyword evidence="2" id="KW-1185">Reference proteome</keyword>
<name>A0A845PVH6_9FLAO</name>
<accession>A0A845PVH6</accession>
<evidence type="ECO:0008006" key="3">
    <source>
        <dbReference type="Google" id="ProtNLM"/>
    </source>
</evidence>
<protein>
    <recommendedName>
        <fullName evidence="3">Lipoprotein</fullName>
    </recommendedName>
</protein>
<reference evidence="1 2" key="1">
    <citation type="submission" date="2019-11" db="EMBL/GenBank/DDBJ databases">
        <title>Characterization of Elizabethkingia argenteiflava sp. nov., isolated from inner surface of Soybean Pods.</title>
        <authorList>
            <person name="Mo S."/>
        </authorList>
    </citation>
    <scope>NUCLEOTIDE SEQUENCE [LARGE SCALE GENOMIC DNA]</scope>
    <source>
        <strain evidence="1 2">YB22</strain>
    </source>
</reference>
<dbReference type="EMBL" id="JAAABJ010000651">
    <property type="protein sequence ID" value="NAW52222.1"/>
    <property type="molecule type" value="Genomic_DNA"/>
</dbReference>
<organism evidence="1 2">
    <name type="scientific">Elizabethkingia argenteiflava</name>
    <dbReference type="NCBI Taxonomy" id="2681556"/>
    <lineage>
        <taxon>Bacteria</taxon>
        <taxon>Pseudomonadati</taxon>
        <taxon>Bacteroidota</taxon>
        <taxon>Flavobacteriia</taxon>
        <taxon>Flavobacteriales</taxon>
        <taxon>Weeksellaceae</taxon>
        <taxon>Elizabethkingia</taxon>
    </lineage>
</organism>
<evidence type="ECO:0000313" key="2">
    <source>
        <dbReference type="Proteomes" id="UP000553459"/>
    </source>
</evidence>
<dbReference type="RefSeq" id="WP_166520471.1">
    <property type="nucleotide sequence ID" value="NZ_JAAABJ010000651.1"/>
</dbReference>
<dbReference type="PROSITE" id="PS51257">
    <property type="entry name" value="PROKAR_LIPOPROTEIN"/>
    <property type="match status" value="1"/>
</dbReference>
<evidence type="ECO:0000313" key="1">
    <source>
        <dbReference type="EMBL" id="NAW52222.1"/>
    </source>
</evidence>
<sequence length="169" mass="18934">MCKYGISIGLLFIGLATVSCRQEEGGLQRMEQVIHFYIQNPQGGDLLNPNDSLGYANRVNFVDLNADRLDVQIGEVTPQIDEGGKNYLEYTAGATRVLVDSVKDQKKYISDFVIKYQNREGDTKSMSNDTLHVAYLWSPSIFRISEILLNRKKITEPTVGSPSKVVITK</sequence>
<dbReference type="AlphaFoldDB" id="A0A845PVH6"/>
<gene>
    <name evidence="1" type="ORF">GNY06_12830</name>
</gene>
<dbReference type="Proteomes" id="UP000553459">
    <property type="component" value="Unassembled WGS sequence"/>
</dbReference>
<comment type="caution">
    <text evidence="1">The sequence shown here is derived from an EMBL/GenBank/DDBJ whole genome shotgun (WGS) entry which is preliminary data.</text>
</comment>